<organism evidence="1 2">
    <name type="scientific">Elysia crispata</name>
    <name type="common">lettuce slug</name>
    <dbReference type="NCBI Taxonomy" id="231223"/>
    <lineage>
        <taxon>Eukaryota</taxon>
        <taxon>Metazoa</taxon>
        <taxon>Spiralia</taxon>
        <taxon>Lophotrochozoa</taxon>
        <taxon>Mollusca</taxon>
        <taxon>Gastropoda</taxon>
        <taxon>Heterobranchia</taxon>
        <taxon>Euthyneura</taxon>
        <taxon>Panpulmonata</taxon>
        <taxon>Sacoglossa</taxon>
        <taxon>Placobranchoidea</taxon>
        <taxon>Plakobranchidae</taxon>
        <taxon>Elysia</taxon>
    </lineage>
</organism>
<gene>
    <name evidence="1" type="ORF">RRG08_012293</name>
</gene>
<evidence type="ECO:0000313" key="1">
    <source>
        <dbReference type="EMBL" id="KAK3802779.1"/>
    </source>
</evidence>
<dbReference type="EMBL" id="JAWDGP010000216">
    <property type="protein sequence ID" value="KAK3802779.1"/>
    <property type="molecule type" value="Genomic_DNA"/>
</dbReference>
<dbReference type="AlphaFoldDB" id="A0AAE1BAJ0"/>
<keyword evidence="2" id="KW-1185">Reference proteome</keyword>
<evidence type="ECO:0000313" key="2">
    <source>
        <dbReference type="Proteomes" id="UP001283361"/>
    </source>
</evidence>
<dbReference type="Proteomes" id="UP001283361">
    <property type="component" value="Unassembled WGS sequence"/>
</dbReference>
<reference evidence="1" key="1">
    <citation type="journal article" date="2023" name="G3 (Bethesda)">
        <title>A reference genome for the long-term kleptoplast-retaining sea slug Elysia crispata morphotype clarki.</title>
        <authorList>
            <person name="Eastman K.E."/>
            <person name="Pendleton A.L."/>
            <person name="Shaikh M.A."/>
            <person name="Suttiyut T."/>
            <person name="Ogas R."/>
            <person name="Tomko P."/>
            <person name="Gavelis G."/>
            <person name="Widhalm J.R."/>
            <person name="Wisecaver J.H."/>
        </authorList>
    </citation>
    <scope>NUCLEOTIDE SEQUENCE</scope>
    <source>
        <strain evidence="1">ECLA1</strain>
    </source>
</reference>
<protein>
    <submittedName>
        <fullName evidence="1">Uncharacterized protein</fullName>
    </submittedName>
</protein>
<accession>A0AAE1BAJ0</accession>
<name>A0AAE1BAJ0_9GAST</name>
<comment type="caution">
    <text evidence="1">The sequence shown here is derived from an EMBL/GenBank/DDBJ whole genome shotgun (WGS) entry which is preliminary data.</text>
</comment>
<sequence length="117" mass="12813">MLSSPDALFPVQPEIPVRLRPCGGQACCLFYREEVKHCKLAEPGLACKTGASENSDIIARRELLWQLSRTGVEQQCNVQAASIKVLSPNLGIVQLRCGAVSNRHTQEVKLSLQLLVS</sequence>
<proteinExistence type="predicted"/>